<gene>
    <name evidence="2" type="ORF">OsI_37681</name>
</gene>
<proteinExistence type="predicted"/>
<name>A2ZIN0_ORYSI</name>
<dbReference type="Proteomes" id="UP000007015">
    <property type="component" value="Chromosome 12"/>
</dbReference>
<reference evidence="2 3" key="1">
    <citation type="journal article" date="2005" name="PLoS Biol.">
        <title>The genomes of Oryza sativa: a history of duplications.</title>
        <authorList>
            <person name="Yu J."/>
            <person name="Wang J."/>
            <person name="Lin W."/>
            <person name="Li S."/>
            <person name="Li H."/>
            <person name="Zhou J."/>
            <person name="Ni P."/>
            <person name="Dong W."/>
            <person name="Hu S."/>
            <person name="Zeng C."/>
            <person name="Zhang J."/>
            <person name="Zhang Y."/>
            <person name="Li R."/>
            <person name="Xu Z."/>
            <person name="Li S."/>
            <person name="Li X."/>
            <person name="Zheng H."/>
            <person name="Cong L."/>
            <person name="Lin L."/>
            <person name="Yin J."/>
            <person name="Geng J."/>
            <person name="Li G."/>
            <person name="Shi J."/>
            <person name="Liu J."/>
            <person name="Lv H."/>
            <person name="Li J."/>
            <person name="Wang J."/>
            <person name="Deng Y."/>
            <person name="Ran L."/>
            <person name="Shi X."/>
            <person name="Wang X."/>
            <person name="Wu Q."/>
            <person name="Li C."/>
            <person name="Ren X."/>
            <person name="Wang J."/>
            <person name="Wang X."/>
            <person name="Li D."/>
            <person name="Liu D."/>
            <person name="Zhang X."/>
            <person name="Ji Z."/>
            <person name="Zhao W."/>
            <person name="Sun Y."/>
            <person name="Zhang Z."/>
            <person name="Bao J."/>
            <person name="Han Y."/>
            <person name="Dong L."/>
            <person name="Ji J."/>
            <person name="Chen P."/>
            <person name="Wu S."/>
            <person name="Liu J."/>
            <person name="Xiao Y."/>
            <person name="Bu D."/>
            <person name="Tan J."/>
            <person name="Yang L."/>
            <person name="Ye C."/>
            <person name="Zhang J."/>
            <person name="Xu J."/>
            <person name="Zhou Y."/>
            <person name="Yu Y."/>
            <person name="Zhang B."/>
            <person name="Zhuang S."/>
            <person name="Wei H."/>
            <person name="Liu B."/>
            <person name="Lei M."/>
            <person name="Yu H."/>
            <person name="Li Y."/>
            <person name="Xu H."/>
            <person name="Wei S."/>
            <person name="He X."/>
            <person name="Fang L."/>
            <person name="Zhang Z."/>
            <person name="Zhang Y."/>
            <person name="Huang X."/>
            <person name="Su Z."/>
            <person name="Tong W."/>
            <person name="Li J."/>
            <person name="Tong Z."/>
            <person name="Li S."/>
            <person name="Ye J."/>
            <person name="Wang L."/>
            <person name="Fang L."/>
            <person name="Lei T."/>
            <person name="Chen C."/>
            <person name="Chen H."/>
            <person name="Xu Z."/>
            <person name="Li H."/>
            <person name="Huang H."/>
            <person name="Zhang F."/>
            <person name="Xu H."/>
            <person name="Li N."/>
            <person name="Zhao C."/>
            <person name="Li S."/>
            <person name="Dong L."/>
            <person name="Huang Y."/>
            <person name="Li L."/>
            <person name="Xi Y."/>
            <person name="Qi Q."/>
            <person name="Li W."/>
            <person name="Zhang B."/>
            <person name="Hu W."/>
            <person name="Zhang Y."/>
            <person name="Tian X."/>
            <person name="Jiao Y."/>
            <person name="Liang X."/>
            <person name="Jin J."/>
            <person name="Gao L."/>
            <person name="Zheng W."/>
            <person name="Hao B."/>
            <person name="Liu S."/>
            <person name="Wang W."/>
            <person name="Yuan L."/>
            <person name="Cao M."/>
            <person name="McDermott J."/>
            <person name="Samudrala R."/>
            <person name="Wang J."/>
            <person name="Wong G.K."/>
            <person name="Yang H."/>
        </authorList>
    </citation>
    <scope>NUCLEOTIDE SEQUENCE [LARGE SCALE GENOMIC DNA]</scope>
    <source>
        <strain evidence="3">cv. 93-11</strain>
    </source>
</reference>
<keyword evidence="3" id="KW-1185">Reference proteome</keyword>
<accession>A2ZIN0</accession>
<dbReference type="AlphaFoldDB" id="A2ZIN0"/>
<dbReference type="OMA" id="CAPCETT"/>
<organism evidence="2 3">
    <name type="scientific">Oryza sativa subsp. indica</name>
    <name type="common">Rice</name>
    <dbReference type="NCBI Taxonomy" id="39946"/>
    <lineage>
        <taxon>Eukaryota</taxon>
        <taxon>Viridiplantae</taxon>
        <taxon>Streptophyta</taxon>
        <taxon>Embryophyta</taxon>
        <taxon>Tracheophyta</taxon>
        <taxon>Spermatophyta</taxon>
        <taxon>Magnoliopsida</taxon>
        <taxon>Liliopsida</taxon>
        <taxon>Poales</taxon>
        <taxon>Poaceae</taxon>
        <taxon>BOP clade</taxon>
        <taxon>Oryzoideae</taxon>
        <taxon>Oryzeae</taxon>
        <taxon>Oryzinae</taxon>
        <taxon>Oryza</taxon>
        <taxon>Oryza sativa</taxon>
    </lineage>
</organism>
<feature type="region of interest" description="Disordered" evidence="1">
    <location>
        <begin position="276"/>
        <end position="317"/>
    </location>
</feature>
<protein>
    <submittedName>
        <fullName evidence="2">Uncharacterized protein</fullName>
    </submittedName>
</protein>
<dbReference type="Gramene" id="BGIOSGA036527-TA">
    <property type="protein sequence ID" value="BGIOSGA036527-PA"/>
    <property type="gene ID" value="BGIOSGA036527"/>
</dbReference>
<sequence length="348" mass="36568">MQLGMNTDLFDLLALLASAPKLPAIGYPIRSPSASVIFERASYHVDDPDYPSFPCYNLTTNTCNPRETTRSLLFSLLPPAGSRPLLPAIDCRRGFRKMRPSILSDASPKSTRNFAPCTLPPAISLLMARLPHPPVWSPAALPPITEPHNGCALATPLVVPMLVPTIAAAAASKPAAPAPPPAADAACAHATPLVIAPTDAPPVAGAVAHPLTAVTSMPACGTVSVLAPPVRLNLNSLPLAELRPSKVYVRRSSRINKAYDGSHVGVLDRASRRVAAQDTVSSSSSGSQSKGKRQKRSKRIEDLLHMPIKASPSPLSKKRIKEIAKMCGLSGPTIVKAASSVAPPVSDD</sequence>
<evidence type="ECO:0000313" key="3">
    <source>
        <dbReference type="Proteomes" id="UP000007015"/>
    </source>
</evidence>
<evidence type="ECO:0000256" key="1">
    <source>
        <dbReference type="SAM" id="MobiDB-lite"/>
    </source>
</evidence>
<dbReference type="EMBL" id="CM000137">
    <property type="protein sequence ID" value="EAY82464.1"/>
    <property type="molecule type" value="Genomic_DNA"/>
</dbReference>
<dbReference type="HOGENOM" id="CLU_824821_0_0_1"/>
<evidence type="ECO:0000313" key="2">
    <source>
        <dbReference type="EMBL" id="EAY82464.1"/>
    </source>
</evidence>